<reference evidence="5 6" key="1">
    <citation type="submission" date="2019-09" db="EMBL/GenBank/DDBJ databases">
        <title>Draft genome of the ectomycorrhizal ascomycete Sphaerosporella brunnea.</title>
        <authorList>
            <consortium name="DOE Joint Genome Institute"/>
            <person name="Benucci G.M."/>
            <person name="Marozzi G."/>
            <person name="Antonielli L."/>
            <person name="Sanchez S."/>
            <person name="Marco P."/>
            <person name="Wang X."/>
            <person name="Falini L.B."/>
            <person name="Barry K."/>
            <person name="Haridas S."/>
            <person name="Lipzen A."/>
            <person name="Labutti K."/>
            <person name="Grigoriev I.V."/>
            <person name="Murat C."/>
            <person name="Martin F."/>
            <person name="Albertini E."/>
            <person name="Donnini D."/>
            <person name="Bonito G."/>
        </authorList>
    </citation>
    <scope>NUCLEOTIDE SEQUENCE [LARGE SCALE GENOMIC DNA]</scope>
    <source>
        <strain evidence="5 6">Sb_GMNB300</strain>
    </source>
</reference>
<dbReference type="Pfam" id="PF00172">
    <property type="entry name" value="Zn_clus"/>
    <property type="match status" value="1"/>
</dbReference>
<feature type="domain" description="Zn(2)-C6 fungal-type" evidence="4">
    <location>
        <begin position="11"/>
        <end position="41"/>
    </location>
</feature>
<dbReference type="PROSITE" id="PS50048">
    <property type="entry name" value="ZN2_CY6_FUNGAL_2"/>
    <property type="match status" value="1"/>
</dbReference>
<dbReference type="InterPro" id="IPR001138">
    <property type="entry name" value="Zn2Cys6_DnaBD"/>
</dbReference>
<dbReference type="GO" id="GO:0005634">
    <property type="term" value="C:nucleus"/>
    <property type="evidence" value="ECO:0007669"/>
    <property type="project" value="UniProtKB-SubCell"/>
</dbReference>
<dbReference type="PANTHER" id="PTHR37534:SF25">
    <property type="entry name" value="ZN(II)2CYS6 TRANSCRIPTION FACTOR (EUROFUNG)"/>
    <property type="match status" value="1"/>
</dbReference>
<evidence type="ECO:0000256" key="1">
    <source>
        <dbReference type="ARBA" id="ARBA00004123"/>
    </source>
</evidence>
<dbReference type="AlphaFoldDB" id="A0A5J5EUK6"/>
<dbReference type="InterPro" id="IPR036864">
    <property type="entry name" value="Zn2-C6_fun-type_DNA-bd_sf"/>
</dbReference>
<comment type="subcellular location">
    <subcellularLocation>
        <location evidence="1">Nucleus</location>
    </subcellularLocation>
</comment>
<dbReference type="GO" id="GO:0000981">
    <property type="term" value="F:DNA-binding transcription factor activity, RNA polymerase II-specific"/>
    <property type="evidence" value="ECO:0007669"/>
    <property type="project" value="InterPro"/>
</dbReference>
<dbReference type="OrthoDB" id="407832at2759"/>
<dbReference type="PROSITE" id="PS00463">
    <property type="entry name" value="ZN2_CY6_FUNGAL_1"/>
    <property type="match status" value="1"/>
</dbReference>
<evidence type="ECO:0000256" key="2">
    <source>
        <dbReference type="ARBA" id="ARBA00023242"/>
    </source>
</evidence>
<dbReference type="EMBL" id="VXIS01000112">
    <property type="protein sequence ID" value="KAA8904192.1"/>
    <property type="molecule type" value="Genomic_DNA"/>
</dbReference>
<organism evidence="5 6">
    <name type="scientific">Sphaerosporella brunnea</name>
    <dbReference type="NCBI Taxonomy" id="1250544"/>
    <lineage>
        <taxon>Eukaryota</taxon>
        <taxon>Fungi</taxon>
        <taxon>Dikarya</taxon>
        <taxon>Ascomycota</taxon>
        <taxon>Pezizomycotina</taxon>
        <taxon>Pezizomycetes</taxon>
        <taxon>Pezizales</taxon>
        <taxon>Pyronemataceae</taxon>
        <taxon>Sphaerosporella</taxon>
    </lineage>
</organism>
<evidence type="ECO:0000313" key="5">
    <source>
        <dbReference type="EMBL" id="KAA8904192.1"/>
    </source>
</evidence>
<accession>A0A5J5EUK6</accession>
<comment type="caution">
    <text evidence="5">The sequence shown here is derived from an EMBL/GenBank/DDBJ whole genome shotgun (WGS) entry which is preliminary data.</text>
</comment>
<dbReference type="Gene3D" id="4.10.240.10">
    <property type="entry name" value="Zn(2)-C6 fungal-type DNA-binding domain"/>
    <property type="match status" value="1"/>
</dbReference>
<evidence type="ECO:0000259" key="4">
    <source>
        <dbReference type="PROSITE" id="PS50048"/>
    </source>
</evidence>
<feature type="region of interest" description="Disordered" evidence="3">
    <location>
        <begin position="96"/>
        <end position="124"/>
    </location>
</feature>
<dbReference type="PANTHER" id="PTHR37534">
    <property type="entry name" value="TRANSCRIPTIONAL ACTIVATOR PROTEIN UGA3"/>
    <property type="match status" value="1"/>
</dbReference>
<evidence type="ECO:0000313" key="6">
    <source>
        <dbReference type="Proteomes" id="UP000326924"/>
    </source>
</evidence>
<dbReference type="InParanoid" id="A0A5J5EUK6"/>
<dbReference type="InterPro" id="IPR021858">
    <property type="entry name" value="Fun_TF"/>
</dbReference>
<gene>
    <name evidence="5" type="ORF">FN846DRAFT_953207</name>
</gene>
<proteinExistence type="predicted"/>
<dbReference type="CDD" id="cd00067">
    <property type="entry name" value="GAL4"/>
    <property type="match status" value="1"/>
</dbReference>
<protein>
    <recommendedName>
        <fullName evidence="4">Zn(2)-C6 fungal-type domain-containing protein</fullName>
    </recommendedName>
</protein>
<sequence length="553" mass="61916">MTTTAPRTRTGCTSCRVRHLKCDEARPVCRRCQRAGRECVRGYNVRFRYGTDLEAASAAAAASSSSKGAEFRFEADQVWIDTSGQVSFVDETRDVTRNYDGSRGGSGGAVEDEDPLSSPPRPSSRAVAIESLLSSPTNSVVHSPTDDALPRELQIGMALEPRRLQLSDILIRDEEEDQQDDHHHPRQCIWPLTNVRDAEILRHYVTHLAQWYDMHDPYNHFATSVPLLSATCPMLLNAMLALAARHLSISSDLDPLVALQYHQACLQEYIPSLSSMGQSNSKNDSVLLAATVLLRTFEELDGRDDENYLVGGSRLFSTRLASEGGLRQACFWIYLRQDIYIAFVKRRPVRTDLDHPRPQQLDGADDWTTANRITLIAAEILRFAHGNTPAERTLSEWRRLKAAVETWFRNRPAGFRGIYHIARDAAQARYWPEAWFTLDCHASGTQYYHLCQILLSLYNPGLPSISSGPTTTRDATEKVADEVRRNVRAIVGVAIANRAVAANFTACHAVAVCGGWFEDRLERQALMQVLVRTEKEFGWPTGAARTAWVGEEK</sequence>
<dbReference type="Proteomes" id="UP000326924">
    <property type="component" value="Unassembled WGS sequence"/>
</dbReference>
<keyword evidence="6" id="KW-1185">Reference proteome</keyword>
<dbReference type="SUPFAM" id="SSF57701">
    <property type="entry name" value="Zn2/Cys6 DNA-binding domain"/>
    <property type="match status" value="1"/>
</dbReference>
<dbReference type="GO" id="GO:0045944">
    <property type="term" value="P:positive regulation of transcription by RNA polymerase II"/>
    <property type="evidence" value="ECO:0007669"/>
    <property type="project" value="TreeGrafter"/>
</dbReference>
<dbReference type="Pfam" id="PF11951">
    <property type="entry name" value="Fungal_trans_2"/>
    <property type="match status" value="1"/>
</dbReference>
<dbReference type="SMART" id="SM00066">
    <property type="entry name" value="GAL4"/>
    <property type="match status" value="1"/>
</dbReference>
<evidence type="ECO:0000256" key="3">
    <source>
        <dbReference type="SAM" id="MobiDB-lite"/>
    </source>
</evidence>
<dbReference type="GO" id="GO:0000976">
    <property type="term" value="F:transcription cis-regulatory region binding"/>
    <property type="evidence" value="ECO:0007669"/>
    <property type="project" value="TreeGrafter"/>
</dbReference>
<name>A0A5J5EUK6_9PEZI</name>
<keyword evidence="2" id="KW-0539">Nucleus</keyword>
<dbReference type="GO" id="GO:0008270">
    <property type="term" value="F:zinc ion binding"/>
    <property type="evidence" value="ECO:0007669"/>
    <property type="project" value="InterPro"/>
</dbReference>